<dbReference type="SUPFAM" id="SSF69318">
    <property type="entry name" value="Integrin alpha N-terminal domain"/>
    <property type="match status" value="1"/>
</dbReference>
<protein>
    <submittedName>
        <fullName evidence="2">VCBS repeat-containing protein</fullName>
    </submittedName>
</protein>
<comment type="caution">
    <text evidence="2">The sequence shown here is derived from an EMBL/GenBank/DDBJ whole genome shotgun (WGS) entry which is preliminary data.</text>
</comment>
<proteinExistence type="predicted"/>
<dbReference type="InterPro" id="IPR028994">
    <property type="entry name" value="Integrin_alpha_N"/>
</dbReference>
<dbReference type="RefSeq" id="WP_352066235.1">
    <property type="nucleotide sequence ID" value="NZ_JBEPAZ010000109.1"/>
</dbReference>
<reference evidence="2 3" key="1">
    <citation type="submission" date="2024-06" db="EMBL/GenBank/DDBJ databases">
        <title>The Natural Products Discovery Center: Release of the First 8490 Sequenced Strains for Exploring Actinobacteria Biosynthetic Diversity.</title>
        <authorList>
            <person name="Kalkreuter E."/>
            <person name="Kautsar S.A."/>
            <person name="Yang D."/>
            <person name="Bader C.D."/>
            <person name="Teijaro C.N."/>
            <person name="Fluegel L."/>
            <person name="Davis C.M."/>
            <person name="Simpson J.R."/>
            <person name="Lauterbach L."/>
            <person name="Steele A.D."/>
            <person name="Gui C."/>
            <person name="Meng S."/>
            <person name="Li G."/>
            <person name="Viehrig K."/>
            <person name="Ye F."/>
            <person name="Su P."/>
            <person name="Kiefer A.F."/>
            <person name="Nichols A."/>
            <person name="Cepeda A.J."/>
            <person name="Yan W."/>
            <person name="Fan B."/>
            <person name="Jiang Y."/>
            <person name="Adhikari A."/>
            <person name="Zheng C.-J."/>
            <person name="Schuster L."/>
            <person name="Cowan T.M."/>
            <person name="Smanski M.J."/>
            <person name="Chevrette M.G."/>
            <person name="De Carvalho L.P.S."/>
            <person name="Shen B."/>
        </authorList>
    </citation>
    <scope>NUCLEOTIDE SEQUENCE [LARGE SCALE GENOMIC DNA]</scope>
    <source>
        <strain evidence="2 3">NPDC001166</strain>
    </source>
</reference>
<dbReference type="InterPro" id="IPR013517">
    <property type="entry name" value="FG-GAP"/>
</dbReference>
<dbReference type="Pfam" id="PF13517">
    <property type="entry name" value="FG-GAP_3"/>
    <property type="match status" value="1"/>
</dbReference>
<name>A0ABV1UKY7_9ACTN</name>
<sequence length="148" mass="15975">MRMIQLNPLFSRRRRGKGAWVAFICFSTAILLGFLNPVQSTATAATSTTFAAATKAHDFMCVDEETCAVGDVNGDGKSDLISFVKSTRNVEPDKGDVWVALSSGSSFSPAVKWHDRMCVDEETCAVGDVNGDGKSDLISFVKSTRNVE</sequence>
<gene>
    <name evidence="2" type="ORF">ABT272_43205</name>
</gene>
<organism evidence="2 3">
    <name type="scientific">Streptomyces sp. 900105245</name>
    <dbReference type="NCBI Taxonomy" id="3154379"/>
    <lineage>
        <taxon>Bacteria</taxon>
        <taxon>Bacillati</taxon>
        <taxon>Actinomycetota</taxon>
        <taxon>Actinomycetes</taxon>
        <taxon>Kitasatosporales</taxon>
        <taxon>Streptomycetaceae</taxon>
        <taxon>Streptomyces</taxon>
    </lineage>
</organism>
<evidence type="ECO:0000256" key="1">
    <source>
        <dbReference type="ARBA" id="ARBA00022729"/>
    </source>
</evidence>
<accession>A0ABV1UKY7</accession>
<keyword evidence="1" id="KW-0732">Signal</keyword>
<dbReference type="EMBL" id="JBEPAZ010000109">
    <property type="protein sequence ID" value="MER6434395.1"/>
    <property type="molecule type" value="Genomic_DNA"/>
</dbReference>
<dbReference type="Proteomes" id="UP001470023">
    <property type="component" value="Unassembled WGS sequence"/>
</dbReference>
<keyword evidence="3" id="KW-1185">Reference proteome</keyword>
<feature type="non-terminal residue" evidence="2">
    <location>
        <position position="148"/>
    </location>
</feature>
<evidence type="ECO:0000313" key="2">
    <source>
        <dbReference type="EMBL" id="MER6434395.1"/>
    </source>
</evidence>
<evidence type="ECO:0000313" key="3">
    <source>
        <dbReference type="Proteomes" id="UP001470023"/>
    </source>
</evidence>
<dbReference type="Gene3D" id="2.130.10.130">
    <property type="entry name" value="Integrin alpha, N-terminal"/>
    <property type="match status" value="1"/>
</dbReference>